<name>D0BKI9_9LACT</name>
<feature type="transmembrane region" description="Helical" evidence="1">
    <location>
        <begin position="77"/>
        <end position="99"/>
    </location>
</feature>
<evidence type="ECO:0000313" key="3">
    <source>
        <dbReference type="Proteomes" id="UP000002939"/>
    </source>
</evidence>
<keyword evidence="3" id="KW-1185">Reference proteome</keyword>
<feature type="transmembrane region" description="Helical" evidence="1">
    <location>
        <begin position="45"/>
        <end position="65"/>
    </location>
</feature>
<dbReference type="Pfam" id="PF09819">
    <property type="entry name" value="ABC_cobalt"/>
    <property type="match status" value="1"/>
</dbReference>
<evidence type="ECO:0000256" key="1">
    <source>
        <dbReference type="SAM" id="Phobius"/>
    </source>
</evidence>
<accession>D0BKI9</accession>
<dbReference type="eggNOG" id="COG4721">
    <property type="taxonomic scope" value="Bacteria"/>
</dbReference>
<dbReference type="Proteomes" id="UP000002939">
    <property type="component" value="Unassembled WGS sequence"/>
</dbReference>
<gene>
    <name evidence="2" type="ORF">HMPREF0446_00474</name>
</gene>
<dbReference type="HOGENOM" id="CLU_089225_2_0_9"/>
<keyword evidence="1" id="KW-0812">Transmembrane</keyword>
<organism evidence="2 3">
    <name type="scientific">Granulicatella elegans ATCC 700633</name>
    <dbReference type="NCBI Taxonomy" id="626369"/>
    <lineage>
        <taxon>Bacteria</taxon>
        <taxon>Bacillati</taxon>
        <taxon>Bacillota</taxon>
        <taxon>Bacilli</taxon>
        <taxon>Lactobacillales</taxon>
        <taxon>Carnobacteriaceae</taxon>
        <taxon>Granulicatella</taxon>
    </lineage>
</organism>
<dbReference type="InterPro" id="IPR017195">
    <property type="entry name" value="ABC_thiamin-permease_prd"/>
</dbReference>
<feature type="transmembrane region" description="Helical" evidence="1">
    <location>
        <begin position="9"/>
        <end position="33"/>
    </location>
</feature>
<dbReference type="PIRSF" id="PIRSF037394">
    <property type="entry name" value="ABC_thiamine-permease_YkoE_prd"/>
    <property type="match status" value="1"/>
</dbReference>
<feature type="transmembrane region" description="Helical" evidence="1">
    <location>
        <begin position="150"/>
        <end position="173"/>
    </location>
</feature>
<dbReference type="OrthoDB" id="8017424at2"/>
<evidence type="ECO:0000313" key="2">
    <source>
        <dbReference type="EMBL" id="EEW93592.1"/>
    </source>
</evidence>
<dbReference type="STRING" id="626369.HMPREF0446_00474"/>
<reference evidence="2" key="2">
    <citation type="submission" date="2011-10" db="EMBL/GenBank/DDBJ databases">
        <title>The Genome Sequence of Granulicatella elegans ATCC 700633.</title>
        <authorList>
            <consortium name="The Broad Institute Genome Sequencing Platform"/>
            <consortium name="The Broad Institute Genome Sequencing Center for Infectious Disease"/>
            <person name="Earl A."/>
            <person name="Ward D."/>
            <person name="Feldgarden M."/>
            <person name="Gevers D."/>
            <person name="Sibley C.D."/>
            <person name="Field T.R."/>
            <person name="Grinwis M."/>
            <person name="Eshaghurshan C.S."/>
            <person name="Surette M.G."/>
            <person name="Young S.K."/>
            <person name="Zeng Q."/>
            <person name="Gargeya S."/>
            <person name="Fitzgerald M."/>
            <person name="Haas B."/>
            <person name="Abouelleil A."/>
            <person name="Alvarado L."/>
            <person name="Arachchi H.M."/>
            <person name="Berlin A."/>
            <person name="Brown A."/>
            <person name="Chapman S.B."/>
            <person name="Chen Z."/>
            <person name="Dunbar C."/>
            <person name="Freedman E."/>
            <person name="Gearin G."/>
            <person name="Goldberg J."/>
            <person name="Griggs A."/>
            <person name="Gujja S."/>
            <person name="Heiman D."/>
            <person name="Howarth C."/>
            <person name="Larson L."/>
            <person name="Lui A."/>
            <person name="MacDonald P.J.P."/>
            <person name="Montmayeur A."/>
            <person name="Murphy C."/>
            <person name="Neiman D."/>
            <person name="Pearson M."/>
            <person name="Priest M."/>
            <person name="Roberts A."/>
            <person name="Saif S."/>
            <person name="Shea T."/>
            <person name="Shenoy N."/>
            <person name="Sisk P."/>
            <person name="Stolte C."/>
            <person name="Sykes S."/>
            <person name="Wortman J."/>
            <person name="Nusbaum C."/>
            <person name="Birren B."/>
        </authorList>
    </citation>
    <scope>NUCLEOTIDE SEQUENCE [LARGE SCALE GENOMIC DNA]</scope>
    <source>
        <strain evidence="2">ATCC 700633</strain>
    </source>
</reference>
<feature type="transmembrane region" description="Helical" evidence="1">
    <location>
        <begin position="119"/>
        <end position="138"/>
    </location>
</feature>
<dbReference type="RefSeq" id="WP_006702748.1">
    <property type="nucleotide sequence ID" value="NZ_KI391971.1"/>
</dbReference>
<sequence>MEKWSLKDVILMALLAFLFGGVFMGAGFLYVALEVALTSGGYQPFANEILFGLWTMAAPMIGVLLKKKGSSTLGEMLAALAEMLMGSHFGVGVLVSGFVQGLGTEAGFFATGYKRYDTFSLTLGAIGTVVFSFIYEYFKLGYGAYSLGFLVALIVVRFISVFVFGVVFVKIVMNLLEKVKATRGN</sequence>
<dbReference type="AlphaFoldDB" id="D0BKI9"/>
<protein>
    <recommendedName>
        <fullName evidence="4">ABC transporter permease</fullName>
    </recommendedName>
</protein>
<keyword evidence="1" id="KW-0472">Membrane</keyword>
<evidence type="ECO:0008006" key="4">
    <source>
        <dbReference type="Google" id="ProtNLM"/>
    </source>
</evidence>
<proteinExistence type="predicted"/>
<comment type="caution">
    <text evidence="2">The sequence shown here is derived from an EMBL/GenBank/DDBJ whole genome shotgun (WGS) entry which is preliminary data.</text>
</comment>
<dbReference type="EMBL" id="ACRF02000013">
    <property type="protein sequence ID" value="EEW93592.1"/>
    <property type="molecule type" value="Genomic_DNA"/>
</dbReference>
<reference evidence="2" key="1">
    <citation type="submission" date="2009-09" db="EMBL/GenBank/DDBJ databases">
        <authorList>
            <consortium name="The Broad Institute Genome Sequencing Platform"/>
            <person name="Ward D."/>
            <person name="Feldgarden M."/>
            <person name="Earl A."/>
            <person name="Young S.K."/>
            <person name="Zeng Q."/>
            <person name="Koehrsen M."/>
            <person name="Alvarado L."/>
            <person name="Berlin A."/>
            <person name="Bochicchio J."/>
            <person name="Borenstein D."/>
            <person name="Chapman S.B."/>
            <person name="Chen Z."/>
            <person name="Engels R."/>
            <person name="Freedman E."/>
            <person name="Gellesch M."/>
            <person name="Goldberg J."/>
            <person name="Griggs A."/>
            <person name="Gujja S."/>
            <person name="Heilman E."/>
            <person name="Heiman D."/>
            <person name="Hepburn T."/>
            <person name="Howarth C."/>
            <person name="Jen D."/>
            <person name="Larson L."/>
            <person name="Lewis B."/>
            <person name="Mehta T."/>
            <person name="Park D."/>
            <person name="Pearson M."/>
            <person name="Roberts A."/>
            <person name="Saif S."/>
            <person name="Shea T."/>
            <person name="Shenoy N."/>
            <person name="Sisk P."/>
            <person name="Stolte C."/>
            <person name="Sykes S."/>
            <person name="Thomson T."/>
            <person name="Walk T."/>
            <person name="White J."/>
            <person name="Yandava C."/>
            <person name="Sibley C.D."/>
            <person name="Field T.R."/>
            <person name="Grinwis M."/>
            <person name="Eshaghurshan C.S."/>
            <person name="Surette M.G."/>
            <person name="Haas B."/>
            <person name="Nusbaum C."/>
            <person name="Birren B."/>
        </authorList>
    </citation>
    <scope>NUCLEOTIDE SEQUENCE [LARGE SCALE GENOMIC DNA]</scope>
    <source>
        <strain evidence="2">ATCC 700633</strain>
    </source>
</reference>
<keyword evidence="1" id="KW-1133">Transmembrane helix</keyword>